<evidence type="ECO:0000256" key="6">
    <source>
        <dbReference type="ARBA" id="ARBA00023211"/>
    </source>
</evidence>
<keyword evidence="9" id="KW-1185">Reference proteome</keyword>
<accession>A0A1M6HMN2</accession>
<evidence type="ECO:0000256" key="4">
    <source>
        <dbReference type="ARBA" id="ARBA00022801"/>
    </source>
</evidence>
<dbReference type="Pfam" id="PF00293">
    <property type="entry name" value="NUDIX"/>
    <property type="match status" value="1"/>
</dbReference>
<dbReference type="PROSITE" id="PS51462">
    <property type="entry name" value="NUDIX"/>
    <property type="match status" value="1"/>
</dbReference>
<keyword evidence="5" id="KW-0460">Magnesium</keyword>
<evidence type="ECO:0000259" key="7">
    <source>
        <dbReference type="PROSITE" id="PS51462"/>
    </source>
</evidence>
<dbReference type="InterPro" id="IPR015797">
    <property type="entry name" value="NUDIX_hydrolase-like_dom_sf"/>
</dbReference>
<keyword evidence="6" id="KW-0464">Manganese</keyword>
<dbReference type="RefSeq" id="WP_072908181.1">
    <property type="nucleotide sequence ID" value="NZ_FQZT01000005.1"/>
</dbReference>
<protein>
    <submittedName>
        <fullName evidence="8">8-oxo-dGTP pyrophosphatase MutT, NUDIX family</fullName>
    </submittedName>
</protein>
<dbReference type="Proteomes" id="UP000184171">
    <property type="component" value="Unassembled WGS sequence"/>
</dbReference>
<dbReference type="Gene3D" id="3.90.79.10">
    <property type="entry name" value="Nucleoside Triphosphate Pyrophosphohydrolase"/>
    <property type="match status" value="1"/>
</dbReference>
<dbReference type="GO" id="GO:0010945">
    <property type="term" value="F:coenzyme A diphosphatase activity"/>
    <property type="evidence" value="ECO:0007669"/>
    <property type="project" value="InterPro"/>
</dbReference>
<evidence type="ECO:0000313" key="8">
    <source>
        <dbReference type="EMBL" id="SHJ23374.1"/>
    </source>
</evidence>
<dbReference type="InterPro" id="IPR045121">
    <property type="entry name" value="CoAse"/>
</dbReference>
<comment type="cofactor">
    <cofactor evidence="1">
        <name>Mn(2+)</name>
        <dbReference type="ChEBI" id="CHEBI:29035"/>
    </cofactor>
</comment>
<dbReference type="EMBL" id="FQZT01000005">
    <property type="protein sequence ID" value="SHJ23374.1"/>
    <property type="molecule type" value="Genomic_DNA"/>
</dbReference>
<sequence>MSPLLQIAEQLACFDAKPIDLGELRPAAVLVPLFLRDGEPWVLFTLRPEHLEKHAGEISFPGGSAEDEDRDFWQTALRETEEEVGIRGADVQRLGRLDDFYSVHGYRVKVCVGSFPSDYPYRLDSNEIDEIIELPLARLRDPQIYHQEDWTHKGRMFPVDFYHLDGHNIWGMTAAVLKQLLARTEAVAAQPPVVQALS</sequence>
<dbReference type="InterPro" id="IPR000086">
    <property type="entry name" value="NUDIX_hydrolase_dom"/>
</dbReference>
<gene>
    <name evidence="8" type="ORF">SAMN02745165_01887</name>
</gene>
<dbReference type="SUPFAM" id="SSF55811">
    <property type="entry name" value="Nudix"/>
    <property type="match status" value="1"/>
</dbReference>
<evidence type="ECO:0000256" key="5">
    <source>
        <dbReference type="ARBA" id="ARBA00022842"/>
    </source>
</evidence>
<feature type="domain" description="Nudix hydrolase" evidence="7">
    <location>
        <begin position="24"/>
        <end position="162"/>
    </location>
</feature>
<keyword evidence="4" id="KW-0378">Hydrolase</keyword>
<evidence type="ECO:0000256" key="1">
    <source>
        <dbReference type="ARBA" id="ARBA00001936"/>
    </source>
</evidence>
<evidence type="ECO:0000256" key="3">
    <source>
        <dbReference type="ARBA" id="ARBA00022723"/>
    </source>
</evidence>
<evidence type="ECO:0000256" key="2">
    <source>
        <dbReference type="ARBA" id="ARBA00001946"/>
    </source>
</evidence>
<dbReference type="NCBIfam" id="NF007980">
    <property type="entry name" value="PRK10707.1"/>
    <property type="match status" value="1"/>
</dbReference>
<comment type="cofactor">
    <cofactor evidence="2">
        <name>Mg(2+)</name>
        <dbReference type="ChEBI" id="CHEBI:18420"/>
    </cofactor>
</comment>
<keyword evidence="3" id="KW-0479">Metal-binding</keyword>
<reference evidence="8 9" key="1">
    <citation type="submission" date="2016-11" db="EMBL/GenBank/DDBJ databases">
        <authorList>
            <person name="Jaros S."/>
            <person name="Januszkiewicz K."/>
            <person name="Wedrychowicz H."/>
        </authorList>
    </citation>
    <scope>NUCLEOTIDE SEQUENCE [LARGE SCALE GENOMIC DNA]</scope>
    <source>
        <strain evidence="8 9">DSM 5091</strain>
    </source>
</reference>
<dbReference type="CDD" id="cd03426">
    <property type="entry name" value="NUDIX_CoAse_Nudt7"/>
    <property type="match status" value="1"/>
</dbReference>
<dbReference type="STRING" id="1122189.SAMN02745165_01887"/>
<dbReference type="PANTHER" id="PTHR12992">
    <property type="entry name" value="NUDIX HYDROLASE"/>
    <property type="match status" value="1"/>
</dbReference>
<name>A0A1M6HMN2_MALRU</name>
<dbReference type="OrthoDB" id="9802805at2"/>
<evidence type="ECO:0000313" key="9">
    <source>
        <dbReference type="Proteomes" id="UP000184171"/>
    </source>
</evidence>
<proteinExistence type="predicted"/>
<organism evidence="8 9">
    <name type="scientific">Malonomonas rubra DSM 5091</name>
    <dbReference type="NCBI Taxonomy" id="1122189"/>
    <lineage>
        <taxon>Bacteria</taxon>
        <taxon>Pseudomonadati</taxon>
        <taxon>Thermodesulfobacteriota</taxon>
        <taxon>Desulfuromonadia</taxon>
        <taxon>Desulfuromonadales</taxon>
        <taxon>Geopsychrobacteraceae</taxon>
        <taxon>Malonomonas</taxon>
    </lineage>
</organism>
<dbReference type="PANTHER" id="PTHR12992:SF11">
    <property type="entry name" value="MITOCHONDRIAL COENZYME A DIPHOSPHATASE NUDT8"/>
    <property type="match status" value="1"/>
</dbReference>
<dbReference type="GO" id="GO:0046872">
    <property type="term" value="F:metal ion binding"/>
    <property type="evidence" value="ECO:0007669"/>
    <property type="project" value="UniProtKB-KW"/>
</dbReference>
<dbReference type="AlphaFoldDB" id="A0A1M6HMN2"/>